<dbReference type="InterPro" id="IPR044730">
    <property type="entry name" value="RNase_H-like_dom_plant"/>
</dbReference>
<dbReference type="AlphaFoldDB" id="A0AAD9X3L2"/>
<reference evidence="2" key="1">
    <citation type="journal article" date="2023" name="Plant J.">
        <title>Genome sequences and population genomics provide insights into the demographic history, inbreeding, and mutation load of two 'living fossil' tree species of Dipteronia.</title>
        <authorList>
            <person name="Feng Y."/>
            <person name="Comes H.P."/>
            <person name="Chen J."/>
            <person name="Zhu S."/>
            <person name="Lu R."/>
            <person name="Zhang X."/>
            <person name="Li P."/>
            <person name="Qiu J."/>
            <person name="Olsen K.M."/>
            <person name="Qiu Y."/>
        </authorList>
    </citation>
    <scope>NUCLEOTIDE SEQUENCE</scope>
    <source>
        <strain evidence="2">KIB01</strain>
    </source>
</reference>
<name>A0AAD9X3L2_9ROSI</name>
<dbReference type="Pfam" id="PF13456">
    <property type="entry name" value="RVT_3"/>
    <property type="match status" value="1"/>
</dbReference>
<dbReference type="InterPro" id="IPR036397">
    <property type="entry name" value="RNaseH_sf"/>
</dbReference>
<dbReference type="InterPro" id="IPR052929">
    <property type="entry name" value="RNase_H-like_EbsB-rel"/>
</dbReference>
<gene>
    <name evidence="2" type="ORF">Ddye_011929</name>
</gene>
<dbReference type="SUPFAM" id="SSF53098">
    <property type="entry name" value="Ribonuclease H-like"/>
    <property type="match status" value="1"/>
</dbReference>
<dbReference type="Proteomes" id="UP001280121">
    <property type="component" value="Unassembled WGS sequence"/>
</dbReference>
<dbReference type="InterPro" id="IPR002156">
    <property type="entry name" value="RNaseH_domain"/>
</dbReference>
<sequence>METTVYAVWGCNMFQVVHESCQFGVDVGRGNWNYISAFVETNNKIVEKPEYAAEIGEMATPISGRYKVNTDAAIDALGMLVGLGIVICDSDGFVMAASSADRGCLYPQVVEAIAIYRGILLARETGIVPIEIESDAAVVVGWISDSRQYKTEVGVVIDAIGLLGYWASSSGFDSL</sequence>
<dbReference type="GO" id="GO:0003676">
    <property type="term" value="F:nucleic acid binding"/>
    <property type="evidence" value="ECO:0007669"/>
    <property type="project" value="InterPro"/>
</dbReference>
<dbReference type="Gene3D" id="3.30.420.10">
    <property type="entry name" value="Ribonuclease H-like superfamily/Ribonuclease H"/>
    <property type="match status" value="1"/>
</dbReference>
<dbReference type="InterPro" id="IPR012337">
    <property type="entry name" value="RNaseH-like_sf"/>
</dbReference>
<keyword evidence="3" id="KW-1185">Reference proteome</keyword>
<protein>
    <recommendedName>
        <fullName evidence="1">RNase H type-1 domain-containing protein</fullName>
    </recommendedName>
</protein>
<accession>A0AAD9X3L2</accession>
<evidence type="ECO:0000259" key="1">
    <source>
        <dbReference type="Pfam" id="PF13456"/>
    </source>
</evidence>
<evidence type="ECO:0000313" key="3">
    <source>
        <dbReference type="Proteomes" id="UP001280121"/>
    </source>
</evidence>
<feature type="domain" description="RNase H type-1" evidence="1">
    <location>
        <begin position="70"/>
        <end position="152"/>
    </location>
</feature>
<dbReference type="PANTHER" id="PTHR47074">
    <property type="entry name" value="BNAC02G40300D PROTEIN"/>
    <property type="match status" value="1"/>
</dbReference>
<proteinExistence type="predicted"/>
<dbReference type="GO" id="GO:0004523">
    <property type="term" value="F:RNA-DNA hybrid ribonuclease activity"/>
    <property type="evidence" value="ECO:0007669"/>
    <property type="project" value="InterPro"/>
</dbReference>
<dbReference type="EMBL" id="JANJYI010000004">
    <property type="protein sequence ID" value="KAK2652073.1"/>
    <property type="molecule type" value="Genomic_DNA"/>
</dbReference>
<comment type="caution">
    <text evidence="2">The sequence shown here is derived from an EMBL/GenBank/DDBJ whole genome shotgun (WGS) entry which is preliminary data.</text>
</comment>
<evidence type="ECO:0000313" key="2">
    <source>
        <dbReference type="EMBL" id="KAK2652073.1"/>
    </source>
</evidence>
<dbReference type="CDD" id="cd06222">
    <property type="entry name" value="RNase_H_like"/>
    <property type="match status" value="1"/>
</dbReference>
<organism evidence="2 3">
    <name type="scientific">Dipteronia dyeriana</name>
    <dbReference type="NCBI Taxonomy" id="168575"/>
    <lineage>
        <taxon>Eukaryota</taxon>
        <taxon>Viridiplantae</taxon>
        <taxon>Streptophyta</taxon>
        <taxon>Embryophyta</taxon>
        <taxon>Tracheophyta</taxon>
        <taxon>Spermatophyta</taxon>
        <taxon>Magnoliopsida</taxon>
        <taxon>eudicotyledons</taxon>
        <taxon>Gunneridae</taxon>
        <taxon>Pentapetalae</taxon>
        <taxon>rosids</taxon>
        <taxon>malvids</taxon>
        <taxon>Sapindales</taxon>
        <taxon>Sapindaceae</taxon>
        <taxon>Hippocastanoideae</taxon>
        <taxon>Acereae</taxon>
        <taxon>Dipteronia</taxon>
    </lineage>
</organism>
<dbReference type="PANTHER" id="PTHR47074:SF11">
    <property type="entry name" value="REVERSE TRANSCRIPTASE-LIKE PROTEIN"/>
    <property type="match status" value="1"/>
</dbReference>